<keyword evidence="1" id="KW-0238">DNA-binding</keyword>
<dbReference type="InterPro" id="IPR000551">
    <property type="entry name" value="MerR-type_HTH_dom"/>
</dbReference>
<dbReference type="Pfam" id="PF13411">
    <property type="entry name" value="MerR_1"/>
    <property type="match status" value="1"/>
</dbReference>
<dbReference type="Proteomes" id="UP000285112">
    <property type="component" value="Unassembled WGS sequence"/>
</dbReference>
<dbReference type="AlphaFoldDB" id="A0A419I0E6"/>
<protein>
    <submittedName>
        <fullName evidence="3">MerR family transcriptional regulator</fullName>
    </submittedName>
</protein>
<reference evidence="3 4" key="1">
    <citation type="submission" date="2018-09" db="EMBL/GenBank/DDBJ databases">
        <title>YIM PH 21725 draft genome.</title>
        <authorList>
            <person name="Miao C."/>
        </authorList>
    </citation>
    <scope>NUCLEOTIDE SEQUENCE [LARGE SCALE GENOMIC DNA]</scope>
    <source>
        <strain evidence="4">YIM PH21725</strain>
    </source>
</reference>
<proteinExistence type="predicted"/>
<evidence type="ECO:0000313" key="4">
    <source>
        <dbReference type="Proteomes" id="UP000285112"/>
    </source>
</evidence>
<accession>A0A419I0E6</accession>
<dbReference type="InterPro" id="IPR047057">
    <property type="entry name" value="MerR_fam"/>
</dbReference>
<keyword evidence="4" id="KW-1185">Reference proteome</keyword>
<dbReference type="PANTHER" id="PTHR30204:SF93">
    <property type="entry name" value="HTH MERR-TYPE DOMAIN-CONTAINING PROTEIN"/>
    <property type="match status" value="1"/>
</dbReference>
<dbReference type="SUPFAM" id="SSF46955">
    <property type="entry name" value="Putative DNA-binding domain"/>
    <property type="match status" value="1"/>
</dbReference>
<dbReference type="InterPro" id="IPR009061">
    <property type="entry name" value="DNA-bd_dom_put_sf"/>
</dbReference>
<dbReference type="PANTHER" id="PTHR30204">
    <property type="entry name" value="REDOX-CYCLING DRUG-SENSING TRANSCRIPTIONAL ACTIVATOR SOXR"/>
    <property type="match status" value="1"/>
</dbReference>
<dbReference type="Gene3D" id="1.10.1660.10">
    <property type="match status" value="1"/>
</dbReference>
<gene>
    <name evidence="3" type="ORF">D5S19_20840</name>
</gene>
<name>A0A419I0E6_9PSEU</name>
<sequence>MIHVTWSTRELAELAGTTVKAVRHYHQVGLLEEPERLANGYKQYTAQHLVQLLQIRRLVDLGMPLARIAQVRAEGDDPGRALEMVESEVMATIERLQRVHAELAEFRRSGGSVDLPPEFGAGANELSPGDRALLLVLSRVLTKTAMDEIRQMVNSGLSAAERELSWLPADADTATKVRLAADIAAVLRERGDRYDWVGNPRLQASDRAESTVVKAVSEFYNLAQLEVLYRAHLLVTGQAYGDRLPAVLTG</sequence>
<organism evidence="3 4">
    <name type="scientific">Amycolatopsis panacis</name>
    <dbReference type="NCBI Taxonomy" id="2340917"/>
    <lineage>
        <taxon>Bacteria</taxon>
        <taxon>Bacillati</taxon>
        <taxon>Actinomycetota</taxon>
        <taxon>Actinomycetes</taxon>
        <taxon>Pseudonocardiales</taxon>
        <taxon>Pseudonocardiaceae</taxon>
        <taxon>Amycolatopsis</taxon>
    </lineage>
</organism>
<feature type="domain" description="HTH merR-type" evidence="2">
    <location>
        <begin position="5"/>
        <end position="74"/>
    </location>
</feature>
<evidence type="ECO:0000256" key="1">
    <source>
        <dbReference type="ARBA" id="ARBA00023125"/>
    </source>
</evidence>
<dbReference type="GO" id="GO:0003677">
    <property type="term" value="F:DNA binding"/>
    <property type="evidence" value="ECO:0007669"/>
    <property type="project" value="UniProtKB-KW"/>
</dbReference>
<evidence type="ECO:0000259" key="2">
    <source>
        <dbReference type="PROSITE" id="PS50937"/>
    </source>
</evidence>
<dbReference type="SMART" id="SM00422">
    <property type="entry name" value="HTH_MERR"/>
    <property type="match status" value="1"/>
</dbReference>
<dbReference type="PROSITE" id="PS50937">
    <property type="entry name" value="HTH_MERR_2"/>
    <property type="match status" value="1"/>
</dbReference>
<dbReference type="EMBL" id="QZFV01000098">
    <property type="protein sequence ID" value="RJQ83108.1"/>
    <property type="molecule type" value="Genomic_DNA"/>
</dbReference>
<comment type="caution">
    <text evidence="3">The sequence shown here is derived from an EMBL/GenBank/DDBJ whole genome shotgun (WGS) entry which is preliminary data.</text>
</comment>
<dbReference type="GO" id="GO:0003700">
    <property type="term" value="F:DNA-binding transcription factor activity"/>
    <property type="evidence" value="ECO:0007669"/>
    <property type="project" value="InterPro"/>
</dbReference>
<evidence type="ECO:0000313" key="3">
    <source>
        <dbReference type="EMBL" id="RJQ83108.1"/>
    </source>
</evidence>